<name>A0A1H6J1Z2_MAGFU</name>
<dbReference type="PANTHER" id="PTHR36508">
    <property type="entry name" value="PROTEIN SLYX"/>
    <property type="match status" value="1"/>
</dbReference>
<gene>
    <name evidence="1" type="primary">slyX</name>
    <name evidence="3" type="ORF">SAMN04244559_02822</name>
</gene>
<dbReference type="Gene3D" id="1.20.5.300">
    <property type="match status" value="1"/>
</dbReference>
<protein>
    <recommendedName>
        <fullName evidence="1">Protein SlyX homolog</fullName>
    </recommendedName>
</protein>
<keyword evidence="4" id="KW-1185">Reference proteome</keyword>
<dbReference type="Pfam" id="PF04102">
    <property type="entry name" value="SlyX"/>
    <property type="match status" value="1"/>
</dbReference>
<dbReference type="AlphaFoldDB" id="A0A1H6J1Z2"/>
<dbReference type="OrthoDB" id="7306611at2"/>
<dbReference type="Proteomes" id="UP000182983">
    <property type="component" value="Unassembled WGS sequence"/>
</dbReference>
<comment type="similarity">
    <text evidence="1">Belongs to the SlyX family.</text>
</comment>
<feature type="region of interest" description="Disordered" evidence="2">
    <location>
        <begin position="51"/>
        <end position="72"/>
    </location>
</feature>
<accession>A0A1H6J1Z2</accession>
<reference evidence="4" key="1">
    <citation type="submission" date="2016-10" db="EMBL/GenBank/DDBJ databases">
        <authorList>
            <person name="Varghese N."/>
            <person name="Submissions S."/>
        </authorList>
    </citation>
    <scope>NUCLEOTIDE SEQUENCE [LARGE SCALE GENOMIC DNA]</scope>
    <source>
        <strain evidence="4">DSM 13234</strain>
    </source>
</reference>
<dbReference type="InterPro" id="IPR007236">
    <property type="entry name" value="SlyX"/>
</dbReference>
<evidence type="ECO:0000313" key="3">
    <source>
        <dbReference type="EMBL" id="SEH52861.1"/>
    </source>
</evidence>
<evidence type="ECO:0000313" key="4">
    <source>
        <dbReference type="Proteomes" id="UP000182983"/>
    </source>
</evidence>
<dbReference type="RefSeq" id="WP_074769679.1">
    <property type="nucleotide sequence ID" value="NZ_FNWO01000012.1"/>
</dbReference>
<organism evidence="3 4">
    <name type="scientific">Magnetospirillum fulvum</name>
    <name type="common">Rhodospirillum fulvum</name>
    <dbReference type="NCBI Taxonomy" id="1082"/>
    <lineage>
        <taxon>Bacteria</taxon>
        <taxon>Pseudomonadati</taxon>
        <taxon>Pseudomonadota</taxon>
        <taxon>Alphaproteobacteria</taxon>
        <taxon>Rhodospirillales</taxon>
        <taxon>Rhodospirillaceae</taxon>
        <taxon>Magnetospirillum</taxon>
    </lineage>
</organism>
<dbReference type="EMBL" id="FNWO01000012">
    <property type="protein sequence ID" value="SEH52861.1"/>
    <property type="molecule type" value="Genomic_DNA"/>
</dbReference>
<sequence>MTDTLEDRLIALECRLAHHERMAEEISDVMISQGRMIDVMAAEIRRLRSRMGEIEAGGSQRLPQDEPPPPHY</sequence>
<dbReference type="HAMAP" id="MF_00715">
    <property type="entry name" value="SlyX"/>
    <property type="match status" value="1"/>
</dbReference>
<evidence type="ECO:0000256" key="2">
    <source>
        <dbReference type="SAM" id="MobiDB-lite"/>
    </source>
</evidence>
<dbReference type="PANTHER" id="PTHR36508:SF1">
    <property type="entry name" value="PROTEIN SLYX"/>
    <property type="match status" value="1"/>
</dbReference>
<proteinExistence type="inferred from homology"/>
<evidence type="ECO:0000256" key="1">
    <source>
        <dbReference type="HAMAP-Rule" id="MF_00715"/>
    </source>
</evidence>